<evidence type="ECO:0000313" key="2">
    <source>
        <dbReference type="EMBL" id="MFD2237377.1"/>
    </source>
</evidence>
<dbReference type="CDD" id="cd07316">
    <property type="entry name" value="terB_like_DjlA"/>
    <property type="match status" value="1"/>
</dbReference>
<dbReference type="InterPro" id="IPR029024">
    <property type="entry name" value="TerB-like"/>
</dbReference>
<dbReference type="SUPFAM" id="SSF46565">
    <property type="entry name" value="Chaperone J-domain"/>
    <property type="match status" value="1"/>
</dbReference>
<dbReference type="RefSeq" id="WP_209740646.1">
    <property type="nucleotide sequence ID" value="NZ_CP072611.1"/>
</dbReference>
<dbReference type="InterPro" id="IPR007791">
    <property type="entry name" value="DjlA_N"/>
</dbReference>
<organism evidence="2 3">
    <name type="scientific">Aureimonas populi</name>
    <dbReference type="NCBI Taxonomy" id="1701758"/>
    <lineage>
        <taxon>Bacteria</taxon>
        <taxon>Pseudomonadati</taxon>
        <taxon>Pseudomonadota</taxon>
        <taxon>Alphaproteobacteria</taxon>
        <taxon>Hyphomicrobiales</taxon>
        <taxon>Aurantimonadaceae</taxon>
        <taxon>Aureimonas</taxon>
    </lineage>
</organism>
<dbReference type="Pfam" id="PF05099">
    <property type="entry name" value="TerB"/>
    <property type="match status" value="1"/>
</dbReference>
<dbReference type="EMBL" id="JBHUIJ010000008">
    <property type="protein sequence ID" value="MFD2237377.1"/>
    <property type="molecule type" value="Genomic_DNA"/>
</dbReference>
<dbReference type="InterPro" id="IPR036869">
    <property type="entry name" value="J_dom_sf"/>
</dbReference>
<dbReference type="Proteomes" id="UP001597371">
    <property type="component" value="Unassembled WGS sequence"/>
</dbReference>
<name>A0ABW5CMZ8_9HYPH</name>
<comment type="caution">
    <text evidence="2">The sequence shown here is derived from an EMBL/GenBank/DDBJ whole genome shotgun (WGS) entry which is preliminary data.</text>
</comment>
<dbReference type="CDD" id="cd06257">
    <property type="entry name" value="DnaJ"/>
    <property type="match status" value="1"/>
</dbReference>
<dbReference type="Gene3D" id="1.10.287.110">
    <property type="entry name" value="DnaJ domain"/>
    <property type="match status" value="1"/>
</dbReference>
<evidence type="ECO:0000313" key="3">
    <source>
        <dbReference type="Proteomes" id="UP001597371"/>
    </source>
</evidence>
<evidence type="ECO:0000259" key="1">
    <source>
        <dbReference type="PROSITE" id="PS50076"/>
    </source>
</evidence>
<feature type="domain" description="J" evidence="1">
    <location>
        <begin position="173"/>
        <end position="237"/>
    </location>
</feature>
<gene>
    <name evidence="2" type="ORF">ACFSKQ_07850</name>
</gene>
<keyword evidence="3" id="KW-1185">Reference proteome</keyword>
<reference evidence="3" key="1">
    <citation type="journal article" date="2019" name="Int. J. Syst. Evol. Microbiol.">
        <title>The Global Catalogue of Microorganisms (GCM) 10K type strain sequencing project: providing services to taxonomists for standard genome sequencing and annotation.</title>
        <authorList>
            <consortium name="The Broad Institute Genomics Platform"/>
            <consortium name="The Broad Institute Genome Sequencing Center for Infectious Disease"/>
            <person name="Wu L."/>
            <person name="Ma J."/>
        </authorList>
    </citation>
    <scope>NUCLEOTIDE SEQUENCE [LARGE SCALE GENOMIC DNA]</scope>
    <source>
        <strain evidence="3">ZS-35-S2</strain>
    </source>
</reference>
<protein>
    <submittedName>
        <fullName evidence="2">TerB family tellurite resistance protein</fullName>
    </submittedName>
</protein>
<dbReference type="PROSITE" id="PS50076">
    <property type="entry name" value="DNAJ_2"/>
    <property type="match status" value="1"/>
</dbReference>
<dbReference type="SMART" id="SM00271">
    <property type="entry name" value="DnaJ"/>
    <property type="match status" value="1"/>
</dbReference>
<proteinExistence type="predicted"/>
<sequence length="239" mass="26214">MSILSALGTLVRDLVAQGVASAEAIVERVKTLYGGDRETRRRVAFSVAMIALSAKMAKADGVVSQSEVDAFQRIFVIPPHEVRNVFRLYDLAKQDTAGFEAYAAQMAKLCEAQEGEQSLLVDVLDGLFHVAGADGVVHERELAFLRRIADIFALSQAEFAQIEARHVRGRAGRAFAILGAEPDDPPEEVRRKYLKLVRENHPDRLAARGVPQEFMAIATERMKAINEAWSTVSKAAPAV</sequence>
<dbReference type="Gene3D" id="1.10.3680.10">
    <property type="entry name" value="TerB-like"/>
    <property type="match status" value="1"/>
</dbReference>
<dbReference type="SUPFAM" id="SSF158682">
    <property type="entry name" value="TerB-like"/>
    <property type="match status" value="1"/>
</dbReference>
<accession>A0ABW5CMZ8</accession>
<dbReference type="InterPro" id="IPR001623">
    <property type="entry name" value="DnaJ_domain"/>
</dbReference>